<organism evidence="1 2">
    <name type="scientific">Citricoccus parietis</name>
    <dbReference type="NCBI Taxonomy" id="592307"/>
    <lineage>
        <taxon>Bacteria</taxon>
        <taxon>Bacillati</taxon>
        <taxon>Actinomycetota</taxon>
        <taxon>Actinomycetes</taxon>
        <taxon>Micrococcales</taxon>
        <taxon>Micrococcaceae</taxon>
        <taxon>Citricoccus</taxon>
    </lineage>
</organism>
<evidence type="ECO:0000313" key="2">
    <source>
        <dbReference type="Proteomes" id="UP001589575"/>
    </source>
</evidence>
<accession>A0ABV5G6E7</accession>
<comment type="caution">
    <text evidence="1">The sequence shown here is derived from an EMBL/GenBank/DDBJ whole genome shotgun (WGS) entry which is preliminary data.</text>
</comment>
<gene>
    <name evidence="1" type="ORF">ACFFX0_26245</name>
</gene>
<sequence length="84" mass="8317">MDDGRVEVADGLRGGPGGAIGVQGGVAEAVGADFHGWCSSLLSEVVVSGRNGRPDQWKAGAGAAASNAWSTGAVWDPLKISVPG</sequence>
<dbReference type="Proteomes" id="UP001589575">
    <property type="component" value="Unassembled WGS sequence"/>
</dbReference>
<name>A0ABV5G6E7_9MICC</name>
<dbReference type="EMBL" id="JBHMFI010000002">
    <property type="protein sequence ID" value="MFB9074505.1"/>
    <property type="molecule type" value="Genomic_DNA"/>
</dbReference>
<protein>
    <submittedName>
        <fullName evidence="1">Uncharacterized protein</fullName>
    </submittedName>
</protein>
<reference evidence="1 2" key="1">
    <citation type="submission" date="2024-09" db="EMBL/GenBank/DDBJ databases">
        <authorList>
            <person name="Sun Q."/>
            <person name="Mori K."/>
        </authorList>
    </citation>
    <scope>NUCLEOTIDE SEQUENCE [LARGE SCALE GENOMIC DNA]</scope>
    <source>
        <strain evidence="1 2">CCM 7609</strain>
    </source>
</reference>
<keyword evidence="2" id="KW-1185">Reference proteome</keyword>
<evidence type="ECO:0000313" key="1">
    <source>
        <dbReference type="EMBL" id="MFB9074505.1"/>
    </source>
</evidence>
<proteinExistence type="predicted"/>